<evidence type="ECO:0000313" key="3">
    <source>
        <dbReference type="Proteomes" id="UP001620626"/>
    </source>
</evidence>
<protein>
    <submittedName>
        <fullName evidence="2">Uncharacterized protein</fullName>
    </submittedName>
</protein>
<evidence type="ECO:0000256" key="1">
    <source>
        <dbReference type="SAM" id="MobiDB-lite"/>
    </source>
</evidence>
<feature type="region of interest" description="Disordered" evidence="1">
    <location>
        <begin position="37"/>
        <end position="64"/>
    </location>
</feature>
<name>A0ABD2LNI9_9BILA</name>
<keyword evidence="3" id="KW-1185">Reference proteome</keyword>
<sequence>MTSSSFPIRCRIFHQNLDIVPHLPSCRKDIVPHLPPCSTTAKRNNGDIGGIMDEENKPCDPNSNGIAYHHGTEIW</sequence>
<accession>A0ABD2LNI9</accession>
<dbReference type="Proteomes" id="UP001620626">
    <property type="component" value="Unassembled WGS sequence"/>
</dbReference>
<comment type="caution">
    <text evidence="2">The sequence shown here is derived from an EMBL/GenBank/DDBJ whole genome shotgun (WGS) entry which is preliminary data.</text>
</comment>
<dbReference type="EMBL" id="JBICBT010000360">
    <property type="protein sequence ID" value="KAL3116230.1"/>
    <property type="molecule type" value="Genomic_DNA"/>
</dbReference>
<dbReference type="AlphaFoldDB" id="A0ABD2LNI9"/>
<organism evidence="2 3">
    <name type="scientific">Heterodera trifolii</name>
    <dbReference type="NCBI Taxonomy" id="157864"/>
    <lineage>
        <taxon>Eukaryota</taxon>
        <taxon>Metazoa</taxon>
        <taxon>Ecdysozoa</taxon>
        <taxon>Nematoda</taxon>
        <taxon>Chromadorea</taxon>
        <taxon>Rhabditida</taxon>
        <taxon>Tylenchina</taxon>
        <taxon>Tylenchomorpha</taxon>
        <taxon>Tylenchoidea</taxon>
        <taxon>Heteroderidae</taxon>
        <taxon>Heteroderinae</taxon>
        <taxon>Heterodera</taxon>
    </lineage>
</organism>
<gene>
    <name evidence="2" type="ORF">niasHT_004401</name>
</gene>
<reference evidence="2 3" key="1">
    <citation type="submission" date="2024-10" db="EMBL/GenBank/DDBJ databases">
        <authorList>
            <person name="Kim D."/>
        </authorList>
    </citation>
    <scope>NUCLEOTIDE SEQUENCE [LARGE SCALE GENOMIC DNA]</scope>
    <source>
        <strain evidence="2">BH-2024</strain>
    </source>
</reference>
<evidence type="ECO:0000313" key="2">
    <source>
        <dbReference type="EMBL" id="KAL3116230.1"/>
    </source>
</evidence>
<proteinExistence type="predicted"/>